<protein>
    <submittedName>
        <fullName evidence="3">Uncharacterized protein</fullName>
    </submittedName>
</protein>
<feature type="compositionally biased region" description="Low complexity" evidence="1">
    <location>
        <begin position="40"/>
        <end position="55"/>
    </location>
</feature>
<evidence type="ECO:0000313" key="4">
    <source>
        <dbReference type="Proteomes" id="UP001331761"/>
    </source>
</evidence>
<dbReference type="EMBL" id="WIXE01020889">
    <property type="protein sequence ID" value="KAK5968880.1"/>
    <property type="molecule type" value="Genomic_DNA"/>
</dbReference>
<evidence type="ECO:0000313" key="3">
    <source>
        <dbReference type="EMBL" id="KAK5968880.1"/>
    </source>
</evidence>
<feature type="compositionally biased region" description="Basic and acidic residues" evidence="1">
    <location>
        <begin position="119"/>
        <end position="128"/>
    </location>
</feature>
<feature type="signal peptide" evidence="2">
    <location>
        <begin position="1"/>
        <end position="26"/>
    </location>
</feature>
<keyword evidence="4" id="KW-1185">Reference proteome</keyword>
<name>A0AAN8EXH5_TRICO</name>
<accession>A0AAN8EXH5</accession>
<organism evidence="3 4">
    <name type="scientific">Trichostrongylus colubriformis</name>
    <name type="common">Black scour worm</name>
    <dbReference type="NCBI Taxonomy" id="6319"/>
    <lineage>
        <taxon>Eukaryota</taxon>
        <taxon>Metazoa</taxon>
        <taxon>Ecdysozoa</taxon>
        <taxon>Nematoda</taxon>
        <taxon>Chromadorea</taxon>
        <taxon>Rhabditida</taxon>
        <taxon>Rhabditina</taxon>
        <taxon>Rhabditomorpha</taxon>
        <taxon>Strongyloidea</taxon>
        <taxon>Trichostrongylidae</taxon>
        <taxon>Trichostrongylus</taxon>
    </lineage>
</organism>
<dbReference type="AlphaFoldDB" id="A0AAN8EXH5"/>
<dbReference type="Proteomes" id="UP001331761">
    <property type="component" value="Unassembled WGS sequence"/>
</dbReference>
<feature type="compositionally biased region" description="Basic and acidic residues" evidence="1">
    <location>
        <begin position="58"/>
        <end position="78"/>
    </location>
</feature>
<feature type="region of interest" description="Disordered" evidence="1">
    <location>
        <begin position="40"/>
        <end position="128"/>
    </location>
</feature>
<proteinExistence type="predicted"/>
<keyword evidence="2" id="KW-0732">Signal</keyword>
<sequence length="128" mass="14096">MGLWLVIQLLLGTVLYICTMIDCGCGEKEADRLQKKAAARQQAQQQQQLMQQQLKTSSQERSREGAKPEASGSREGKRLAGQQPLPQHPLPAPIPGKSKEKEMAADDGGYEACPDLSPEELRRIAAQR</sequence>
<comment type="caution">
    <text evidence="3">The sequence shown here is derived from an EMBL/GenBank/DDBJ whole genome shotgun (WGS) entry which is preliminary data.</text>
</comment>
<evidence type="ECO:0000256" key="2">
    <source>
        <dbReference type="SAM" id="SignalP"/>
    </source>
</evidence>
<evidence type="ECO:0000256" key="1">
    <source>
        <dbReference type="SAM" id="MobiDB-lite"/>
    </source>
</evidence>
<feature type="chain" id="PRO_5042984668" evidence="2">
    <location>
        <begin position="27"/>
        <end position="128"/>
    </location>
</feature>
<reference evidence="3 4" key="1">
    <citation type="submission" date="2019-10" db="EMBL/GenBank/DDBJ databases">
        <title>Assembly and Annotation for the nematode Trichostrongylus colubriformis.</title>
        <authorList>
            <person name="Martin J."/>
        </authorList>
    </citation>
    <scope>NUCLEOTIDE SEQUENCE [LARGE SCALE GENOMIC DNA]</scope>
    <source>
        <strain evidence="3">G859</strain>
        <tissue evidence="3">Whole worm</tissue>
    </source>
</reference>
<gene>
    <name evidence="3" type="ORF">GCK32_002790</name>
</gene>